<evidence type="ECO:0000256" key="2">
    <source>
        <dbReference type="ARBA" id="ARBA00009423"/>
    </source>
</evidence>
<sequence length="332" mass="38900">MSKSSRHRVQFLTMRRPSQTKGVNFSSTTTTSDEDEDLDLDEYGELLSTGIEYSDATYDESDSLSSQTIDIDSSEDDSILDEQDKLFEIDEITKEKKPIANYKRGSKKQGTNKKKQNKSEEVNFFEIDFKLDEENQVSLLTKEHEELQIRIYQEKEQTGSLKNLLEKFAKLGDKVSEIENNFFSTTAVGKLDKQNRELEKRNEEMEENFIQLNKKYQKLWIEHEKNLQKESQFQQGIQAIQKEIKLSESRFEKLKSYAQQKIEEANVDVVKIKKHLKSINDGYKTETLKLSTRLNKANNKVQTLRQELETKEKENLELMNICDDLMKKFDEV</sequence>
<evidence type="ECO:0000256" key="3">
    <source>
        <dbReference type="ARBA" id="ARBA00022490"/>
    </source>
</evidence>
<organism evidence="9 10">
    <name type="scientific">Anaeramoeba flamelloides</name>
    <dbReference type="NCBI Taxonomy" id="1746091"/>
    <lineage>
        <taxon>Eukaryota</taxon>
        <taxon>Metamonada</taxon>
        <taxon>Anaeramoebidae</taxon>
        <taxon>Anaeramoeba</taxon>
    </lineage>
</organism>
<name>A0AAV7Z0Y5_9EUKA</name>
<evidence type="ECO:0000256" key="7">
    <source>
        <dbReference type="SAM" id="MobiDB-lite"/>
    </source>
</evidence>
<dbReference type="Gene3D" id="1.20.5.1700">
    <property type="match status" value="1"/>
</dbReference>
<gene>
    <name evidence="9" type="ORF">M0812_22663</name>
</gene>
<dbReference type="GO" id="GO:0005856">
    <property type="term" value="C:cytoskeleton"/>
    <property type="evidence" value="ECO:0007669"/>
    <property type="project" value="UniProtKB-SubCell"/>
</dbReference>
<comment type="caution">
    <text evidence="9">The sequence shown here is derived from an EMBL/GenBank/DDBJ whole genome shotgun (WGS) entry which is preliminary data.</text>
</comment>
<keyword evidence="4 6" id="KW-0175">Coiled coil</keyword>
<feature type="region of interest" description="Disordered" evidence="7">
    <location>
        <begin position="54"/>
        <end position="77"/>
    </location>
</feature>
<dbReference type="Proteomes" id="UP001146793">
    <property type="component" value="Unassembled WGS sequence"/>
</dbReference>
<comment type="subcellular location">
    <subcellularLocation>
        <location evidence="1">Cytoplasm</location>
        <location evidence="1">Cytoskeleton</location>
    </subcellularLocation>
</comment>
<dbReference type="EMBL" id="JANTQA010000047">
    <property type="protein sequence ID" value="KAJ3433698.1"/>
    <property type="molecule type" value="Genomic_DNA"/>
</dbReference>
<evidence type="ECO:0000313" key="9">
    <source>
        <dbReference type="EMBL" id="KAJ3433698.1"/>
    </source>
</evidence>
<proteinExistence type="inferred from homology"/>
<evidence type="ECO:0000256" key="5">
    <source>
        <dbReference type="ARBA" id="ARBA00023212"/>
    </source>
</evidence>
<keyword evidence="3" id="KW-0963">Cytoplasm</keyword>
<feature type="region of interest" description="Disordered" evidence="7">
    <location>
        <begin position="1"/>
        <end position="39"/>
    </location>
</feature>
<protein>
    <submittedName>
        <fullName evidence="9">Transforming acidic coiled-coil protein isoform k</fullName>
    </submittedName>
</protein>
<comment type="similarity">
    <text evidence="2">Belongs to the TACC family.</text>
</comment>
<accession>A0AAV7Z0Y5</accession>
<feature type="compositionally biased region" description="Polar residues" evidence="7">
    <location>
        <begin position="16"/>
        <end position="25"/>
    </location>
</feature>
<evidence type="ECO:0000313" key="10">
    <source>
        <dbReference type="Proteomes" id="UP001146793"/>
    </source>
</evidence>
<feature type="coiled-coil region" evidence="6">
    <location>
        <begin position="130"/>
        <end position="215"/>
    </location>
</feature>
<keyword evidence="5" id="KW-0206">Cytoskeleton</keyword>
<evidence type="ECO:0000256" key="6">
    <source>
        <dbReference type="SAM" id="Coils"/>
    </source>
</evidence>
<feature type="coiled-coil region" evidence="6">
    <location>
        <begin position="287"/>
        <end position="328"/>
    </location>
</feature>
<dbReference type="AlphaFoldDB" id="A0AAV7Z0Y5"/>
<evidence type="ECO:0000256" key="1">
    <source>
        <dbReference type="ARBA" id="ARBA00004245"/>
    </source>
</evidence>
<dbReference type="InterPro" id="IPR007707">
    <property type="entry name" value="TACC_C"/>
</dbReference>
<evidence type="ECO:0000259" key="8">
    <source>
        <dbReference type="Pfam" id="PF05010"/>
    </source>
</evidence>
<reference evidence="9" key="1">
    <citation type="submission" date="2022-08" db="EMBL/GenBank/DDBJ databases">
        <title>Novel sulphate-reducing endosymbionts in the free-living metamonad Anaeramoeba.</title>
        <authorList>
            <person name="Jerlstrom-Hultqvist J."/>
            <person name="Cepicka I."/>
            <person name="Gallot-Lavallee L."/>
            <person name="Salas-Leiva D."/>
            <person name="Curtis B.A."/>
            <person name="Zahonova K."/>
            <person name="Pipaliya S."/>
            <person name="Dacks J."/>
            <person name="Roger A.J."/>
        </authorList>
    </citation>
    <scope>NUCLEOTIDE SEQUENCE</scope>
    <source>
        <strain evidence="9">Busselton2</strain>
    </source>
</reference>
<evidence type="ECO:0000256" key="4">
    <source>
        <dbReference type="ARBA" id="ARBA00023054"/>
    </source>
</evidence>
<feature type="domain" description="Transforming acidic coiled-coil-containing protein C-terminal" evidence="8">
    <location>
        <begin position="137"/>
        <end position="325"/>
    </location>
</feature>
<dbReference type="Pfam" id="PF05010">
    <property type="entry name" value="TACC_C"/>
    <property type="match status" value="1"/>
</dbReference>